<dbReference type="FunFam" id="2.40.50.140:FF:000018">
    <property type="entry name" value="30S ribosomal protein S1"/>
    <property type="match status" value="1"/>
</dbReference>
<evidence type="ECO:0000313" key="9">
    <source>
        <dbReference type="Proteomes" id="UP001170624"/>
    </source>
</evidence>
<keyword evidence="3 6" id="KW-0694">RNA-binding</keyword>
<dbReference type="GO" id="GO:0022627">
    <property type="term" value="C:cytosolic small ribosomal subunit"/>
    <property type="evidence" value="ECO:0007669"/>
    <property type="project" value="TreeGrafter"/>
</dbReference>
<evidence type="ECO:0000256" key="4">
    <source>
        <dbReference type="ARBA" id="ARBA00022980"/>
    </source>
</evidence>
<dbReference type="CDD" id="cd05689">
    <property type="entry name" value="S1_RPS1_repeat_ec4"/>
    <property type="match status" value="1"/>
</dbReference>
<dbReference type="SMART" id="SM00316">
    <property type="entry name" value="S1"/>
    <property type="match status" value="6"/>
</dbReference>
<dbReference type="InterPro" id="IPR012340">
    <property type="entry name" value="NA-bd_OB-fold"/>
</dbReference>
<organism evidence="8 9">
    <name type="scientific">Photobacterium sanguinicancri</name>
    <dbReference type="NCBI Taxonomy" id="875932"/>
    <lineage>
        <taxon>Bacteria</taxon>
        <taxon>Pseudomonadati</taxon>
        <taxon>Pseudomonadota</taxon>
        <taxon>Gammaproteobacteria</taxon>
        <taxon>Vibrionales</taxon>
        <taxon>Vibrionaceae</taxon>
        <taxon>Photobacterium</taxon>
    </lineage>
</organism>
<keyword evidence="2" id="KW-0677">Repeat</keyword>
<dbReference type="CDD" id="cd05687">
    <property type="entry name" value="S1_RPS1_repeat_ec1_hs1"/>
    <property type="match status" value="1"/>
</dbReference>
<evidence type="ECO:0000256" key="6">
    <source>
        <dbReference type="PIRNR" id="PIRNR002111"/>
    </source>
</evidence>
<sequence length="556" mass="60702">MTESFALLFEESLNEIETRPGAIVKGTVVAIENGYVLVDAGLKSESSIPAEEFKNAAGELEIEVGAQVDVALDAIEDGFGETKLSREKAKRHEAWIQLEKAYEEAETVVGIINGKVKGGFTVELNGIRAFLPGSLVDVRPIRDTAHLENKELEFKVIKLDQKRNNVVVSRRAVIESENSVERDELLASLQEGMEVKGIVKNLTDYGAFVDLGGVDGLLHITDMAWKRVKHPSEIVNVGDEINVKVLKFDRERTRVSLGLKQLGEDPWVAIAKRYPESTKLSGRVTNLTDYGCFVEIEEGVEGLVHVSEMDWTNKNIHPSKVVNVGDEVEVMVLDIDEERRRISLGLKQCKANPWQSFAEMQAKGDKVTGKIKSITDFGIFIGLEGGIDGLVHLSDISWNVSGEDAVRDFKKGDEISAVVLAVDAERERISLGVKQIEEDPFNGYVAVNKKGALVTGTVTAVDAKGATVELIEGVEGYLRASEASVDRVEDATLVLSVGDSVEAKFTGVDRKNRVINLSVRAKDVAEEQEAMATLNKQDDASFGSAMADAFKAAKGE</sequence>
<dbReference type="CDD" id="cd05691">
    <property type="entry name" value="S1_RPS1_repeat_ec6"/>
    <property type="match status" value="1"/>
</dbReference>
<feature type="domain" description="S1 motif" evidence="7">
    <location>
        <begin position="21"/>
        <end position="87"/>
    </location>
</feature>
<dbReference type="GO" id="GO:0006412">
    <property type="term" value="P:translation"/>
    <property type="evidence" value="ECO:0007669"/>
    <property type="project" value="InterPro"/>
</dbReference>
<accession>A0AAW7Y2S6</accession>
<dbReference type="FunFam" id="2.40.50.140:FF:000021">
    <property type="entry name" value="30S ribosomal protein S1"/>
    <property type="match status" value="1"/>
</dbReference>
<dbReference type="Proteomes" id="UP001170624">
    <property type="component" value="Unassembled WGS sequence"/>
</dbReference>
<evidence type="ECO:0000313" key="8">
    <source>
        <dbReference type="EMBL" id="MDO6541144.1"/>
    </source>
</evidence>
<protein>
    <recommendedName>
        <fullName evidence="6">30S ribosomal protein S1</fullName>
    </recommendedName>
</protein>
<dbReference type="GO" id="GO:0003735">
    <property type="term" value="F:structural constituent of ribosome"/>
    <property type="evidence" value="ECO:0007669"/>
    <property type="project" value="InterPro"/>
</dbReference>
<dbReference type="InterPro" id="IPR003029">
    <property type="entry name" value="S1_domain"/>
</dbReference>
<comment type="similarity">
    <text evidence="1 6">Belongs to the bacterial ribosomal protein bS1 family.</text>
</comment>
<evidence type="ECO:0000256" key="1">
    <source>
        <dbReference type="ARBA" id="ARBA00006767"/>
    </source>
</evidence>
<comment type="caution">
    <text evidence="8">The sequence shown here is derived from an EMBL/GenBank/DDBJ whole genome shotgun (WGS) entry which is preliminary data.</text>
</comment>
<dbReference type="InterPro" id="IPR000110">
    <property type="entry name" value="Ribosomal_bS1"/>
</dbReference>
<evidence type="ECO:0000259" key="7">
    <source>
        <dbReference type="PROSITE" id="PS50126"/>
    </source>
</evidence>
<dbReference type="FunFam" id="2.40.50.140:FF:000017">
    <property type="entry name" value="30S ribosomal protein S1"/>
    <property type="match status" value="1"/>
</dbReference>
<evidence type="ECO:0000256" key="5">
    <source>
        <dbReference type="ARBA" id="ARBA00023274"/>
    </source>
</evidence>
<gene>
    <name evidence="8" type="primary">rpsA</name>
    <name evidence="8" type="ORF">Q4568_01300</name>
</gene>
<feature type="domain" description="S1 motif" evidence="7">
    <location>
        <begin position="277"/>
        <end position="347"/>
    </location>
</feature>
<feature type="domain" description="S1 motif" evidence="7">
    <location>
        <begin position="451"/>
        <end position="520"/>
    </location>
</feature>
<dbReference type="PRINTS" id="PR00681">
    <property type="entry name" value="RIBOSOMALS1"/>
</dbReference>
<dbReference type="NCBIfam" id="NF004954">
    <property type="entry name" value="PRK06299.1-4"/>
    <property type="match status" value="1"/>
</dbReference>
<dbReference type="NCBIfam" id="NF004951">
    <property type="entry name" value="PRK06299.1-1"/>
    <property type="match status" value="1"/>
</dbReference>
<dbReference type="CDD" id="cd04465">
    <property type="entry name" value="S1_RPS1_repeat_ec2_hs2"/>
    <property type="match status" value="1"/>
</dbReference>
<dbReference type="Gene3D" id="2.40.50.140">
    <property type="entry name" value="Nucleic acid-binding proteins"/>
    <property type="match status" value="6"/>
</dbReference>
<dbReference type="PANTHER" id="PTHR10724">
    <property type="entry name" value="30S RIBOSOMAL PROTEIN S1"/>
    <property type="match status" value="1"/>
</dbReference>
<dbReference type="GO" id="GO:0003729">
    <property type="term" value="F:mRNA binding"/>
    <property type="evidence" value="ECO:0007669"/>
    <property type="project" value="TreeGrafter"/>
</dbReference>
<dbReference type="NCBIfam" id="NF004952">
    <property type="entry name" value="PRK06299.1-2"/>
    <property type="match status" value="1"/>
</dbReference>
<dbReference type="EMBL" id="JAUOPU010000001">
    <property type="protein sequence ID" value="MDO6541144.1"/>
    <property type="molecule type" value="Genomic_DNA"/>
</dbReference>
<feature type="domain" description="S1 motif" evidence="7">
    <location>
        <begin position="364"/>
        <end position="434"/>
    </location>
</feature>
<dbReference type="FunFam" id="2.40.50.140:FF:000016">
    <property type="entry name" value="30S ribosomal protein S1"/>
    <property type="match status" value="1"/>
</dbReference>
<name>A0AAW7Y2S6_9GAMM</name>
<feature type="domain" description="S1 motif" evidence="7">
    <location>
        <begin position="192"/>
        <end position="260"/>
    </location>
</feature>
<dbReference type="Pfam" id="PF00575">
    <property type="entry name" value="S1"/>
    <property type="match status" value="6"/>
</dbReference>
<dbReference type="FunFam" id="2.40.50.140:FF:000036">
    <property type="entry name" value="30S ribosomal protein S1"/>
    <property type="match status" value="1"/>
</dbReference>
<comment type="function">
    <text evidence="6">Binds mRNA; thus facilitating recognition of the initiation point. It is needed to translate mRNA with a short Shine-Dalgarno (SD) purine-rich sequence.</text>
</comment>
<dbReference type="PROSITE" id="PS50126">
    <property type="entry name" value="S1"/>
    <property type="match status" value="6"/>
</dbReference>
<dbReference type="SUPFAM" id="SSF50249">
    <property type="entry name" value="Nucleic acid-binding proteins"/>
    <property type="match status" value="6"/>
</dbReference>
<proteinExistence type="inferred from homology"/>
<keyword evidence="4 6" id="KW-0689">Ribosomal protein</keyword>
<dbReference type="PIRSF" id="PIRSF002111">
    <property type="entry name" value="RpsA"/>
    <property type="match status" value="1"/>
</dbReference>
<evidence type="ECO:0000256" key="2">
    <source>
        <dbReference type="ARBA" id="ARBA00022737"/>
    </source>
</evidence>
<dbReference type="CDD" id="cd05688">
    <property type="entry name" value="S1_RPS1_repeat_ec3"/>
    <property type="match status" value="1"/>
</dbReference>
<dbReference type="InterPro" id="IPR035104">
    <property type="entry name" value="Ribosomal_protein_S1-like"/>
</dbReference>
<dbReference type="PANTHER" id="PTHR10724:SF7">
    <property type="entry name" value="SMALL RIBOSOMAL SUBUNIT PROTEIN BS1C"/>
    <property type="match status" value="1"/>
</dbReference>
<reference evidence="8" key="1">
    <citation type="submission" date="2023-07" db="EMBL/GenBank/DDBJ databases">
        <title>Genome content predicts the carbon catabolic preferences of heterotrophic bacteria.</title>
        <authorList>
            <person name="Gralka M."/>
        </authorList>
    </citation>
    <scope>NUCLEOTIDE SEQUENCE</scope>
    <source>
        <strain evidence="8">G2M05</strain>
    </source>
</reference>
<feature type="domain" description="S1 motif" evidence="7">
    <location>
        <begin position="105"/>
        <end position="171"/>
    </location>
</feature>
<dbReference type="NCBIfam" id="TIGR00717">
    <property type="entry name" value="rpsA"/>
    <property type="match status" value="1"/>
</dbReference>
<dbReference type="FunFam" id="2.40.50.140:FF:000011">
    <property type="entry name" value="30S ribosomal protein S1"/>
    <property type="match status" value="1"/>
</dbReference>
<evidence type="ECO:0000256" key="3">
    <source>
        <dbReference type="ARBA" id="ARBA00022884"/>
    </source>
</evidence>
<dbReference type="InterPro" id="IPR050437">
    <property type="entry name" value="Ribos_protein_bS1-like"/>
</dbReference>
<dbReference type="AlphaFoldDB" id="A0AAW7Y2S6"/>
<dbReference type="RefSeq" id="WP_062688634.1">
    <property type="nucleotide sequence ID" value="NZ_AP024850.1"/>
</dbReference>
<keyword evidence="5 6" id="KW-0687">Ribonucleoprotein</keyword>